<sequence length="318" mass="36257">MKDQILLPEGTYYKANLHCHTTLSDGHLTPQQVKEEYQKQGYSIIAYTDHRKYVHHTELDDENFLSLAALEVDVTEEPTENREWPVLKCYHLNLFDTNPAQEKPADLLPKFQYGDLEGLNRYIQQMRESGFLVCYNHAYWSLQDWRDYSGLKGLFAMEIYNHGCEHDGLYGFNPQVYDEMLRAGQRLYALSTDDNHDTRPIGDPLNDSFGGFVQIAAKELTYPAVMEALQVGRFYWSQGPQILGLSIEGGALKVKTSPVEKIFVTVEGRNSYKAVVAPGESLTEATFPLSGKEGWFRIQVRDSRGLFAGSNAYFIDQL</sequence>
<proteinExistence type="predicted"/>
<dbReference type="InterPro" id="IPR052018">
    <property type="entry name" value="PHP_domain"/>
</dbReference>
<evidence type="ECO:0000313" key="3">
    <source>
        <dbReference type="Proteomes" id="UP000824214"/>
    </source>
</evidence>
<dbReference type="SUPFAM" id="SSF89550">
    <property type="entry name" value="PHP domain-like"/>
    <property type="match status" value="1"/>
</dbReference>
<dbReference type="InterPro" id="IPR016195">
    <property type="entry name" value="Pol/histidinol_Pase-like"/>
</dbReference>
<dbReference type="GO" id="GO:0004534">
    <property type="term" value="F:5'-3' RNA exonuclease activity"/>
    <property type="evidence" value="ECO:0007669"/>
    <property type="project" value="TreeGrafter"/>
</dbReference>
<dbReference type="PANTHER" id="PTHR42924:SF3">
    <property type="entry name" value="POLYMERASE_HISTIDINOL PHOSPHATASE N-TERMINAL DOMAIN-CONTAINING PROTEIN"/>
    <property type="match status" value="1"/>
</dbReference>
<evidence type="ECO:0000313" key="2">
    <source>
        <dbReference type="EMBL" id="HJB38096.1"/>
    </source>
</evidence>
<dbReference type="InterPro" id="IPR003141">
    <property type="entry name" value="Pol/His_phosphatase_N"/>
</dbReference>
<dbReference type="GO" id="GO:0035312">
    <property type="term" value="F:5'-3' DNA exonuclease activity"/>
    <property type="evidence" value="ECO:0007669"/>
    <property type="project" value="TreeGrafter"/>
</dbReference>
<comment type="caution">
    <text evidence="2">The sequence shown here is derived from an EMBL/GenBank/DDBJ whole genome shotgun (WGS) entry which is preliminary data.</text>
</comment>
<organism evidence="2 3">
    <name type="scientific">Candidatus Acutalibacter ornithocaccae</name>
    <dbReference type="NCBI Taxonomy" id="2838416"/>
    <lineage>
        <taxon>Bacteria</taxon>
        <taxon>Bacillati</taxon>
        <taxon>Bacillota</taxon>
        <taxon>Clostridia</taxon>
        <taxon>Eubacteriales</taxon>
        <taxon>Acutalibacteraceae</taxon>
        <taxon>Acutalibacter</taxon>
    </lineage>
</organism>
<evidence type="ECO:0000259" key="1">
    <source>
        <dbReference type="SMART" id="SM00481"/>
    </source>
</evidence>
<gene>
    <name evidence="2" type="ORF">H9942_08535</name>
</gene>
<dbReference type="NCBIfam" id="NF038032">
    <property type="entry name" value="CehA_McbA_metalo"/>
    <property type="match status" value="1"/>
</dbReference>
<dbReference type="Proteomes" id="UP000824214">
    <property type="component" value="Unassembled WGS sequence"/>
</dbReference>
<reference evidence="2" key="1">
    <citation type="journal article" date="2021" name="PeerJ">
        <title>Extensive microbial diversity within the chicken gut microbiome revealed by metagenomics and culture.</title>
        <authorList>
            <person name="Gilroy R."/>
            <person name="Ravi A."/>
            <person name="Getino M."/>
            <person name="Pursley I."/>
            <person name="Horton D.L."/>
            <person name="Alikhan N.F."/>
            <person name="Baker D."/>
            <person name="Gharbi K."/>
            <person name="Hall N."/>
            <person name="Watson M."/>
            <person name="Adriaenssens E.M."/>
            <person name="Foster-Nyarko E."/>
            <person name="Jarju S."/>
            <person name="Secka A."/>
            <person name="Antonio M."/>
            <person name="Oren A."/>
            <person name="Chaudhuri R.R."/>
            <person name="La Ragione R."/>
            <person name="Hildebrand F."/>
            <person name="Pallen M.J."/>
        </authorList>
    </citation>
    <scope>NUCLEOTIDE SEQUENCE</scope>
    <source>
        <strain evidence="2">ChiBcolR8-3208</strain>
    </source>
</reference>
<dbReference type="Gene3D" id="3.20.20.140">
    <property type="entry name" value="Metal-dependent hydrolases"/>
    <property type="match status" value="1"/>
</dbReference>
<dbReference type="EMBL" id="DWXZ01000182">
    <property type="protein sequence ID" value="HJB38096.1"/>
    <property type="molecule type" value="Genomic_DNA"/>
</dbReference>
<dbReference type="PANTHER" id="PTHR42924">
    <property type="entry name" value="EXONUCLEASE"/>
    <property type="match status" value="1"/>
</dbReference>
<feature type="domain" description="Polymerase/histidinol phosphatase N-terminal" evidence="1">
    <location>
        <begin position="15"/>
        <end position="76"/>
    </location>
</feature>
<name>A0A9D2LYL2_9FIRM</name>
<dbReference type="SMART" id="SM00481">
    <property type="entry name" value="POLIIIAc"/>
    <property type="match status" value="1"/>
</dbReference>
<protein>
    <submittedName>
        <fullName evidence="2">CehA/McbA family metallohydrolase</fullName>
    </submittedName>
</protein>
<accession>A0A9D2LYL2</accession>
<dbReference type="AlphaFoldDB" id="A0A9D2LYL2"/>
<reference evidence="2" key="2">
    <citation type="submission" date="2021-04" db="EMBL/GenBank/DDBJ databases">
        <authorList>
            <person name="Gilroy R."/>
        </authorList>
    </citation>
    <scope>NUCLEOTIDE SEQUENCE</scope>
    <source>
        <strain evidence="2">ChiBcolR8-3208</strain>
    </source>
</reference>